<dbReference type="PROSITE" id="PS51736">
    <property type="entry name" value="RECOMBINASES_3"/>
    <property type="match status" value="1"/>
</dbReference>
<comment type="caution">
    <text evidence="6">The sequence shown here is derived from an EMBL/GenBank/DDBJ whole genome shotgun (WGS) entry which is preliminary data.</text>
</comment>
<evidence type="ECO:0000259" key="4">
    <source>
        <dbReference type="PROSITE" id="PS51736"/>
    </source>
</evidence>
<feature type="coiled-coil region" evidence="3">
    <location>
        <begin position="446"/>
        <end position="508"/>
    </location>
</feature>
<dbReference type="Gene3D" id="3.40.50.1390">
    <property type="entry name" value="Resolvase, N-terminal catalytic domain"/>
    <property type="match status" value="1"/>
</dbReference>
<protein>
    <recommendedName>
        <fullName evidence="8">Recombinase family protein</fullName>
    </recommendedName>
</protein>
<sequence length="581" mass="66230">MVPAPAPIRLRPADTDGIPATFKRRKRGIIYVRVSQARADMISPELQVGHAQALADANDIEVIHEPIMDLGESGREFEERKIEEIKQMARDKEFDVLILWIWSRFGRNLRESLQHLDALMDYGVEVRAAKEDFDGKTTIGRFAIAQMLNIAELESNQKADMWRDTFERRRNKGLPHSNRGKFGYYRCLTCPKWEFGKKLETCPRCRPGILNVDPVTGPVLAQMYRDYAAGISVRKIVTNLNRRGFTTFVGKPWTSGDLHATLDTGFGLGYVRYLIPELGHKVITREDGSTKKKRVNRQRDITAYLYYGGAHKAVIDDPVECEKLWDAYTKRRMMQSSKHFSSNQARYSLSSLLRCFGCGGRMQTALRNKKYRRPLIDGLPNPLDVTFRCANHIDNKSCPVNGVYISLAVAEKWFQKWLAQEATMDAETSRKLTARMAKIRAQGDENSDFLKRLSQIEAQLTDIRREEDKLTDAVLEELISKDAARRKRAELETQKGALLKESADLQDKVKNVPKVIERPDQQRIASALEVYSVAGQADRRELVGKLVREIRVYPGKDTEGKIEVYSLWTSPPPRIKPALAA</sequence>
<evidence type="ECO:0000313" key="7">
    <source>
        <dbReference type="Proteomes" id="UP000659223"/>
    </source>
</evidence>
<feature type="domain" description="Resolvase/invertase-type recombinase catalytic" evidence="4">
    <location>
        <begin position="27"/>
        <end position="173"/>
    </location>
</feature>
<accession>A0ABQ2Y5I5</accession>
<dbReference type="Pfam" id="PF00239">
    <property type="entry name" value="Resolvase"/>
    <property type="match status" value="1"/>
</dbReference>
<evidence type="ECO:0008006" key="8">
    <source>
        <dbReference type="Google" id="ProtNLM"/>
    </source>
</evidence>
<dbReference type="EMBL" id="BMUT01000001">
    <property type="protein sequence ID" value="GGX63423.1"/>
    <property type="molecule type" value="Genomic_DNA"/>
</dbReference>
<gene>
    <name evidence="6" type="ORF">GCM10010324_05210</name>
</gene>
<dbReference type="PANTHER" id="PTHR30461">
    <property type="entry name" value="DNA-INVERTASE FROM LAMBDOID PROPHAGE"/>
    <property type="match status" value="1"/>
</dbReference>
<keyword evidence="2" id="KW-0233">DNA recombination</keyword>
<organism evidence="6 7">
    <name type="scientific">Streptomyces hiroshimensis</name>
    <dbReference type="NCBI Taxonomy" id="66424"/>
    <lineage>
        <taxon>Bacteria</taxon>
        <taxon>Bacillati</taxon>
        <taxon>Actinomycetota</taxon>
        <taxon>Actinomycetes</taxon>
        <taxon>Kitasatosporales</taxon>
        <taxon>Streptomycetaceae</taxon>
        <taxon>Streptomyces</taxon>
    </lineage>
</organism>
<keyword evidence="7" id="KW-1185">Reference proteome</keyword>
<evidence type="ECO:0000259" key="5">
    <source>
        <dbReference type="PROSITE" id="PS51737"/>
    </source>
</evidence>
<dbReference type="InterPro" id="IPR011109">
    <property type="entry name" value="DNA_bind_recombinase_dom"/>
</dbReference>
<dbReference type="PROSITE" id="PS51737">
    <property type="entry name" value="RECOMBINASE_DNA_BIND"/>
    <property type="match status" value="1"/>
</dbReference>
<keyword evidence="1" id="KW-0238">DNA-binding</keyword>
<evidence type="ECO:0000256" key="3">
    <source>
        <dbReference type="SAM" id="Coils"/>
    </source>
</evidence>
<dbReference type="InterPro" id="IPR036162">
    <property type="entry name" value="Resolvase-like_N_sf"/>
</dbReference>
<dbReference type="PANTHER" id="PTHR30461:SF2">
    <property type="entry name" value="SERINE RECOMBINASE PINE-RELATED"/>
    <property type="match status" value="1"/>
</dbReference>
<evidence type="ECO:0000256" key="2">
    <source>
        <dbReference type="ARBA" id="ARBA00023172"/>
    </source>
</evidence>
<dbReference type="Gene3D" id="3.90.1750.20">
    <property type="entry name" value="Putative Large Serine Recombinase, Chain B, Domain 2"/>
    <property type="match status" value="1"/>
</dbReference>
<evidence type="ECO:0000313" key="6">
    <source>
        <dbReference type="EMBL" id="GGX63423.1"/>
    </source>
</evidence>
<dbReference type="CDD" id="cd00338">
    <property type="entry name" value="Ser_Recombinase"/>
    <property type="match status" value="1"/>
</dbReference>
<name>A0ABQ2Y5I5_9ACTN</name>
<feature type="domain" description="Recombinase" evidence="5">
    <location>
        <begin position="194"/>
        <end position="335"/>
    </location>
</feature>
<dbReference type="InterPro" id="IPR050639">
    <property type="entry name" value="SSR_resolvase"/>
</dbReference>
<dbReference type="Pfam" id="PF07508">
    <property type="entry name" value="Recombinase"/>
    <property type="match status" value="1"/>
</dbReference>
<dbReference type="InterPro" id="IPR038109">
    <property type="entry name" value="DNA_bind_recomb_sf"/>
</dbReference>
<dbReference type="SUPFAM" id="SSF53041">
    <property type="entry name" value="Resolvase-like"/>
    <property type="match status" value="1"/>
</dbReference>
<keyword evidence="3" id="KW-0175">Coiled coil</keyword>
<evidence type="ECO:0000256" key="1">
    <source>
        <dbReference type="ARBA" id="ARBA00023125"/>
    </source>
</evidence>
<proteinExistence type="predicted"/>
<dbReference type="InterPro" id="IPR006119">
    <property type="entry name" value="Resolv_N"/>
</dbReference>
<dbReference type="Proteomes" id="UP000659223">
    <property type="component" value="Unassembled WGS sequence"/>
</dbReference>
<dbReference type="SMART" id="SM00857">
    <property type="entry name" value="Resolvase"/>
    <property type="match status" value="1"/>
</dbReference>
<reference evidence="7" key="1">
    <citation type="journal article" date="2019" name="Int. J. Syst. Evol. Microbiol.">
        <title>The Global Catalogue of Microorganisms (GCM) 10K type strain sequencing project: providing services to taxonomists for standard genome sequencing and annotation.</title>
        <authorList>
            <consortium name="The Broad Institute Genomics Platform"/>
            <consortium name="The Broad Institute Genome Sequencing Center for Infectious Disease"/>
            <person name="Wu L."/>
            <person name="Ma J."/>
        </authorList>
    </citation>
    <scope>NUCLEOTIDE SEQUENCE [LARGE SCALE GENOMIC DNA]</scope>
    <source>
        <strain evidence="7">JCM 4586</strain>
    </source>
</reference>